<feature type="region of interest" description="Disordered" evidence="3">
    <location>
        <begin position="594"/>
        <end position="620"/>
    </location>
</feature>
<keyword evidence="5" id="KW-0732">Signal</keyword>
<dbReference type="RefSeq" id="XP_042601259.1">
    <property type="nucleotide sequence ID" value="XM_042745325.1"/>
</dbReference>
<dbReference type="InterPro" id="IPR003006">
    <property type="entry name" value="Ig/MHC_CS"/>
</dbReference>
<dbReference type="InterPro" id="IPR011161">
    <property type="entry name" value="MHC_I-like_Ag-recog"/>
</dbReference>
<dbReference type="GO" id="GO:0006955">
    <property type="term" value="P:immune response"/>
    <property type="evidence" value="ECO:0007669"/>
    <property type="project" value="TreeGrafter"/>
</dbReference>
<evidence type="ECO:0000259" key="6">
    <source>
        <dbReference type="PROSITE" id="PS50835"/>
    </source>
</evidence>
<evidence type="ECO:0000256" key="1">
    <source>
        <dbReference type="ARBA" id="ARBA00023180"/>
    </source>
</evidence>
<dbReference type="Pfam" id="PF07654">
    <property type="entry name" value="C1-set"/>
    <property type="match status" value="2"/>
</dbReference>
<keyword evidence="1" id="KW-0325">Glycoprotein</keyword>
<dbReference type="InterPro" id="IPR007110">
    <property type="entry name" value="Ig-like_dom"/>
</dbReference>
<protein>
    <submittedName>
        <fullName evidence="7">Uncharacterized protein LOC109091007</fullName>
    </submittedName>
</protein>
<evidence type="ECO:0000256" key="4">
    <source>
        <dbReference type="SAM" id="Phobius"/>
    </source>
</evidence>
<dbReference type="GeneID" id="109091007"/>
<feature type="compositionally biased region" description="Basic and acidic residues" evidence="3">
    <location>
        <begin position="601"/>
        <end position="611"/>
    </location>
</feature>
<evidence type="ECO:0000256" key="5">
    <source>
        <dbReference type="SAM" id="SignalP"/>
    </source>
</evidence>
<name>A0A9Q9XG89_CYPCA</name>
<keyword evidence="4" id="KW-0472">Membrane</keyword>
<sequence length="674" mass="78215">MCLRFVFIILLFHSFLGDALQEKHYLHFKFTALSKANTLPEFSAEAVVDGRQIIHYNNEDQSWVRSSLTEDDWTEAPALPPDSRDWFIHQMKTLSNCTNTQCSELHVLQRIIGCELKKLPDGTESLRAFDEYGFDGEDFIAFNSDTLQWIDKKPKAKETKIKWDQQTKHNEHLQHYLKTCMNWISTFKNMKKTPPDVHVFVRKAPDDQNKQVLSCLATGFYPRDIKMNIRLYRNIIKDQTSSEIRPNADGSFQMRVSVEIDRNHKEFYDCFVIHSSLTEPAVVEWEKHYLHFKFTALSKANTLPEFSAEAVADDRQIIHYNNEDQSWVRSSLTEDDWTEAPALPPDSRDWFIHQMKTLSNCASTQCSELHVLQRIIGCELEKLPDGTMNLTVFDEYGFDGEDFITFNSDTLQWIDKNPKAKETKMKWDQQTERNELLQHFLKTCMNWISTFNNMKKTPPDVHVFVRKAPGDQCKLVLSCLVTGFYPRDIKMNIRLYRNIIKDQTSSEIRPNADGSCQMRSSVKIDRNLKGSYDCLVIHSSLTEPAVVEWDGNYADCETESQWALKAVLITVSVVLVLIVISYCIYRRKRLNGGQSSGYGDRTTREMRTEHHPSHKGQRSSYDVEMGAKMRLHSDREEMSSPESKRRVWYFKNGSSPHTDISGSPRCEQLVFCTC</sequence>
<proteinExistence type="predicted"/>
<dbReference type="PANTHER" id="PTHR16675">
    <property type="entry name" value="MHC CLASS I-RELATED"/>
    <property type="match status" value="1"/>
</dbReference>
<dbReference type="OrthoDB" id="8794875at2759"/>
<feature type="transmembrane region" description="Helical" evidence="4">
    <location>
        <begin position="562"/>
        <end position="585"/>
    </location>
</feature>
<dbReference type="PROSITE" id="PS00290">
    <property type="entry name" value="IG_MHC"/>
    <property type="match status" value="2"/>
</dbReference>
<dbReference type="InterPro" id="IPR003597">
    <property type="entry name" value="Ig_C1-set"/>
</dbReference>
<dbReference type="Pfam" id="PF00129">
    <property type="entry name" value="MHC_I"/>
    <property type="match status" value="2"/>
</dbReference>
<reference evidence="7" key="1">
    <citation type="submission" date="2025-08" db="UniProtKB">
        <authorList>
            <consortium name="RefSeq"/>
        </authorList>
    </citation>
    <scope>IDENTIFICATION</scope>
    <source>
        <tissue evidence="7">Muscle</tissue>
    </source>
</reference>
<keyword evidence="4" id="KW-1133">Transmembrane helix</keyword>
<keyword evidence="2" id="KW-0393">Immunoglobulin domain</keyword>
<dbReference type="AlphaFoldDB" id="A0A9Q9XG89"/>
<dbReference type="GO" id="GO:0005615">
    <property type="term" value="C:extracellular space"/>
    <property type="evidence" value="ECO:0007669"/>
    <property type="project" value="TreeGrafter"/>
</dbReference>
<organism evidence="7">
    <name type="scientific">Cyprinus carpio</name>
    <name type="common">Common carp</name>
    <dbReference type="NCBI Taxonomy" id="7962"/>
    <lineage>
        <taxon>Eukaryota</taxon>
        <taxon>Metazoa</taxon>
        <taxon>Chordata</taxon>
        <taxon>Craniata</taxon>
        <taxon>Vertebrata</taxon>
        <taxon>Euteleostomi</taxon>
        <taxon>Actinopterygii</taxon>
        <taxon>Neopterygii</taxon>
        <taxon>Teleostei</taxon>
        <taxon>Ostariophysi</taxon>
        <taxon>Cypriniformes</taxon>
        <taxon>Cyprinidae</taxon>
        <taxon>Cyprininae</taxon>
        <taxon>Cyprinus</taxon>
    </lineage>
</organism>
<feature type="domain" description="Ig-like" evidence="6">
    <location>
        <begin position="459"/>
        <end position="548"/>
    </location>
</feature>
<dbReference type="InterPro" id="IPR050208">
    <property type="entry name" value="MHC_class-I_related"/>
</dbReference>
<feature type="chain" id="PRO_5040132343" evidence="5">
    <location>
        <begin position="22"/>
        <end position="674"/>
    </location>
</feature>
<evidence type="ECO:0000256" key="2">
    <source>
        <dbReference type="ARBA" id="ARBA00023319"/>
    </source>
</evidence>
<dbReference type="GO" id="GO:0009897">
    <property type="term" value="C:external side of plasma membrane"/>
    <property type="evidence" value="ECO:0007669"/>
    <property type="project" value="TreeGrafter"/>
</dbReference>
<keyword evidence="4" id="KW-0812">Transmembrane</keyword>
<dbReference type="PROSITE" id="PS50835">
    <property type="entry name" value="IG_LIKE"/>
    <property type="match status" value="1"/>
</dbReference>
<evidence type="ECO:0000313" key="7">
    <source>
        <dbReference type="RefSeq" id="XP_042601259.1"/>
    </source>
</evidence>
<accession>A0A9Q9XG89</accession>
<evidence type="ECO:0000256" key="3">
    <source>
        <dbReference type="SAM" id="MobiDB-lite"/>
    </source>
</evidence>
<dbReference type="PANTHER" id="PTHR16675:SF193">
    <property type="entry name" value="LOC571647 PROTEIN-RELATED"/>
    <property type="match status" value="1"/>
</dbReference>
<dbReference type="KEGG" id="ccar:109091007"/>
<feature type="signal peptide" evidence="5">
    <location>
        <begin position="1"/>
        <end position="21"/>
    </location>
</feature>
<dbReference type="SMART" id="SM00407">
    <property type="entry name" value="IGc1"/>
    <property type="match status" value="2"/>
</dbReference>
<gene>
    <name evidence="7" type="primary">LOC109091007</name>
</gene>
<dbReference type="Proteomes" id="UP001155660">
    <property type="component" value="Chromosome B19"/>
</dbReference>